<sequence>VRARRQHCRGALAPARDRPPGGARLPVSARGLLERVLLGRRPRRALRQAHAHHRRRQGPVPAPVASRDGRFEQRDRRRRGHRALRARTGVRRRAGHGRRAERGDARRPAKPGRAAAGRERRDGAGDVGGRRRVARRRGVLVVRARARAARRSVSREARRERAPARAAVPRRVLGGRGARSAVATLPRCPACARADVPRCARGAARARHRADGEGRGDPERPPLRVDRGRRRALPRRAAADGHRRGAARARGAAGGVAARAQGRAQIAAAHGRGGDPRVAPAAL</sequence>
<feature type="compositionally biased region" description="Basic and acidic residues" evidence="1">
    <location>
        <begin position="209"/>
        <end position="226"/>
    </location>
</feature>
<feature type="non-terminal residue" evidence="2">
    <location>
        <position position="283"/>
    </location>
</feature>
<feature type="compositionally biased region" description="Basic residues" evidence="1">
    <location>
        <begin position="46"/>
        <end position="57"/>
    </location>
</feature>
<feature type="region of interest" description="Disordered" evidence="1">
    <location>
        <begin position="206"/>
        <end position="283"/>
    </location>
</feature>
<feature type="region of interest" description="Disordered" evidence="1">
    <location>
        <begin position="46"/>
        <end position="131"/>
    </location>
</feature>
<feature type="compositionally biased region" description="Basic and acidic residues" evidence="1">
    <location>
        <begin position="98"/>
        <end position="107"/>
    </location>
</feature>
<gene>
    <name evidence="2" type="ORF">AVDCRST_MAG67-1915</name>
</gene>
<proteinExistence type="predicted"/>
<protein>
    <submittedName>
        <fullName evidence="2">Uncharacterized protein</fullName>
    </submittedName>
</protein>
<feature type="compositionally biased region" description="Basic residues" evidence="1">
    <location>
        <begin position="76"/>
        <end position="97"/>
    </location>
</feature>
<feature type="non-terminal residue" evidence="2">
    <location>
        <position position="1"/>
    </location>
</feature>
<dbReference type="AlphaFoldDB" id="A0A6J4SKZ4"/>
<accession>A0A6J4SKZ4</accession>
<feature type="compositionally biased region" description="Low complexity" evidence="1">
    <location>
        <begin position="248"/>
        <end position="270"/>
    </location>
</feature>
<feature type="region of interest" description="Disordered" evidence="1">
    <location>
        <begin position="1"/>
        <end position="27"/>
    </location>
</feature>
<dbReference type="EMBL" id="CADCVQ010000082">
    <property type="protein sequence ID" value="CAA9501432.1"/>
    <property type="molecule type" value="Genomic_DNA"/>
</dbReference>
<name>A0A6J4SKZ4_9ACTN</name>
<reference evidence="2" key="1">
    <citation type="submission" date="2020-02" db="EMBL/GenBank/DDBJ databases">
        <authorList>
            <person name="Meier V. D."/>
        </authorList>
    </citation>
    <scope>NUCLEOTIDE SEQUENCE</scope>
    <source>
        <strain evidence="2">AVDCRST_MAG67</strain>
    </source>
</reference>
<organism evidence="2">
    <name type="scientific">uncultured Solirubrobacteraceae bacterium</name>
    <dbReference type="NCBI Taxonomy" id="1162706"/>
    <lineage>
        <taxon>Bacteria</taxon>
        <taxon>Bacillati</taxon>
        <taxon>Actinomycetota</taxon>
        <taxon>Thermoleophilia</taxon>
        <taxon>Solirubrobacterales</taxon>
        <taxon>Solirubrobacteraceae</taxon>
        <taxon>environmental samples</taxon>
    </lineage>
</organism>
<evidence type="ECO:0000313" key="2">
    <source>
        <dbReference type="EMBL" id="CAA9501432.1"/>
    </source>
</evidence>
<evidence type="ECO:0000256" key="1">
    <source>
        <dbReference type="SAM" id="MobiDB-lite"/>
    </source>
</evidence>